<dbReference type="Pfam" id="PF13813">
    <property type="entry name" value="MBOAT_2"/>
    <property type="match status" value="1"/>
</dbReference>
<dbReference type="GO" id="GO:0016020">
    <property type="term" value="C:membrane"/>
    <property type="evidence" value="ECO:0007669"/>
    <property type="project" value="UniProtKB-SubCell"/>
</dbReference>
<keyword evidence="6 8" id="KW-1133">Transmembrane helix</keyword>
<feature type="domain" description="Wax synthase" evidence="9">
    <location>
        <begin position="226"/>
        <end position="304"/>
    </location>
</feature>
<organism evidence="10 11">
    <name type="scientific">Parasitella parasitica</name>
    <dbReference type="NCBI Taxonomy" id="35722"/>
    <lineage>
        <taxon>Eukaryota</taxon>
        <taxon>Fungi</taxon>
        <taxon>Fungi incertae sedis</taxon>
        <taxon>Mucoromycota</taxon>
        <taxon>Mucoromycotina</taxon>
        <taxon>Mucoromycetes</taxon>
        <taxon>Mucorales</taxon>
        <taxon>Mucorineae</taxon>
        <taxon>Mucoraceae</taxon>
        <taxon>Parasitella</taxon>
    </lineage>
</organism>
<evidence type="ECO:0000256" key="8">
    <source>
        <dbReference type="SAM" id="Phobius"/>
    </source>
</evidence>
<dbReference type="InterPro" id="IPR032805">
    <property type="entry name" value="Wax_synthase_dom"/>
</dbReference>
<evidence type="ECO:0000313" key="10">
    <source>
        <dbReference type="EMBL" id="CEP06826.1"/>
    </source>
</evidence>
<keyword evidence="5 8" id="KW-0812">Transmembrane</keyword>
<evidence type="ECO:0000256" key="6">
    <source>
        <dbReference type="ARBA" id="ARBA00022989"/>
    </source>
</evidence>
<dbReference type="GO" id="GO:0008374">
    <property type="term" value="F:O-acyltransferase activity"/>
    <property type="evidence" value="ECO:0007669"/>
    <property type="project" value="InterPro"/>
</dbReference>
<comment type="pathway">
    <text evidence="2">Secondary metabolite biosynthesis.</text>
</comment>
<evidence type="ECO:0000313" key="11">
    <source>
        <dbReference type="Proteomes" id="UP000054107"/>
    </source>
</evidence>
<dbReference type="STRING" id="35722.A0A0B7MM05"/>
<feature type="transmembrane region" description="Helical" evidence="8">
    <location>
        <begin position="149"/>
        <end position="171"/>
    </location>
</feature>
<dbReference type="GO" id="GO:0006629">
    <property type="term" value="P:lipid metabolic process"/>
    <property type="evidence" value="ECO:0007669"/>
    <property type="project" value="InterPro"/>
</dbReference>
<gene>
    <name evidence="10" type="primary">PARPA_00077.1 scaffold 262</name>
</gene>
<evidence type="ECO:0000256" key="1">
    <source>
        <dbReference type="ARBA" id="ARBA00004141"/>
    </source>
</evidence>
<keyword evidence="4" id="KW-0808">Transferase</keyword>
<evidence type="ECO:0000256" key="3">
    <source>
        <dbReference type="ARBA" id="ARBA00007282"/>
    </source>
</evidence>
<sequence>MSILSTFLGGENRLVLQFLAYPALAIAPVVALVGGIIIPTEKLSSFVRQIISIPLLLAVALIPFGFTNGNKIIDLVVGVTSYNFFLRFVELYWVGPLVQDRPVYASTDSLWVDFWCCMRKFPKPAKKDTPELKKGQVKEFKKDKKFYHIILYMTSHMVVTDVLASWIASFTGEEIRHMVDERPVLFLVYFILVNVLLHVAFNSVGYGLQLFYCIAYEGGSWSSEQWRSLMLNPLGSQSLDELWSYRWHQLFKSTWLAFPFRPVRILVERALTKRVKGVARPVAFLLASISVFAASAFMHEYVVAANVGLPIYKRVFAGEQCIFFIGHGLGVTFEHLVHILVIPRLPKSFQNSVLYNLLGRLWTLVFGYATFFYIANGFVSWGFQCDIPLAFSKPYIADFVHAHPRLLTVWGSRI</sequence>
<feature type="transmembrane region" description="Helical" evidence="8">
    <location>
        <begin position="50"/>
        <end position="66"/>
    </location>
</feature>
<evidence type="ECO:0000256" key="7">
    <source>
        <dbReference type="ARBA" id="ARBA00023136"/>
    </source>
</evidence>
<evidence type="ECO:0000256" key="5">
    <source>
        <dbReference type="ARBA" id="ARBA00022692"/>
    </source>
</evidence>
<feature type="transmembrane region" description="Helical" evidence="8">
    <location>
        <begin position="183"/>
        <end position="201"/>
    </location>
</feature>
<keyword evidence="7 8" id="KW-0472">Membrane</keyword>
<comment type="similarity">
    <text evidence="3">Belongs to the wax synthase family.</text>
</comment>
<dbReference type="PANTHER" id="PTHR31595">
    <property type="entry name" value="LONG-CHAIN-ALCOHOL O-FATTY-ACYLTRANSFERASE 3-RELATED"/>
    <property type="match status" value="1"/>
</dbReference>
<feature type="transmembrane region" description="Helical" evidence="8">
    <location>
        <begin position="72"/>
        <end position="94"/>
    </location>
</feature>
<dbReference type="EMBL" id="LN718755">
    <property type="protein sequence ID" value="CEP06826.1"/>
    <property type="molecule type" value="Genomic_DNA"/>
</dbReference>
<dbReference type="InterPro" id="IPR044851">
    <property type="entry name" value="Wax_synthase"/>
</dbReference>
<keyword evidence="11" id="KW-1185">Reference proteome</keyword>
<evidence type="ECO:0000256" key="4">
    <source>
        <dbReference type="ARBA" id="ARBA00022679"/>
    </source>
</evidence>
<dbReference type="AlphaFoldDB" id="A0A0B7MM05"/>
<evidence type="ECO:0000256" key="2">
    <source>
        <dbReference type="ARBA" id="ARBA00005179"/>
    </source>
</evidence>
<dbReference type="OrthoDB" id="1077582at2759"/>
<feature type="transmembrane region" description="Helical" evidence="8">
    <location>
        <begin position="353"/>
        <end position="374"/>
    </location>
</feature>
<protein>
    <recommendedName>
        <fullName evidence="9">Wax synthase domain-containing protein</fullName>
    </recommendedName>
</protein>
<accession>A0A0B7MM05</accession>
<comment type="subcellular location">
    <subcellularLocation>
        <location evidence="1">Membrane</location>
        <topology evidence="1">Multi-pass membrane protein</topology>
    </subcellularLocation>
</comment>
<feature type="transmembrane region" description="Helical" evidence="8">
    <location>
        <begin position="282"/>
        <end position="302"/>
    </location>
</feature>
<dbReference type="PANTHER" id="PTHR31595:SF57">
    <property type="entry name" value="OS04G0481900 PROTEIN"/>
    <property type="match status" value="1"/>
</dbReference>
<feature type="transmembrane region" description="Helical" evidence="8">
    <location>
        <begin position="20"/>
        <end position="38"/>
    </location>
</feature>
<name>A0A0B7MM05_9FUNG</name>
<reference evidence="10 11" key="1">
    <citation type="submission" date="2014-09" db="EMBL/GenBank/DDBJ databases">
        <authorList>
            <person name="Ellenberger Sabrina"/>
        </authorList>
    </citation>
    <scope>NUCLEOTIDE SEQUENCE [LARGE SCALE GENOMIC DNA]</scope>
    <source>
        <strain evidence="10 11">CBS 412.66</strain>
    </source>
</reference>
<proteinExistence type="inferred from homology"/>
<evidence type="ECO:0000259" key="9">
    <source>
        <dbReference type="Pfam" id="PF13813"/>
    </source>
</evidence>
<dbReference type="Proteomes" id="UP000054107">
    <property type="component" value="Unassembled WGS sequence"/>
</dbReference>